<dbReference type="Gene3D" id="2.60.120.560">
    <property type="entry name" value="Exo-inulinase, domain 1"/>
    <property type="match status" value="1"/>
</dbReference>
<dbReference type="HOGENOM" id="CLU_067540_0_0_10"/>
<evidence type="ECO:0000259" key="2">
    <source>
        <dbReference type="Pfam" id="PF06439"/>
    </source>
</evidence>
<dbReference type="GO" id="GO:0016787">
    <property type="term" value="F:hydrolase activity"/>
    <property type="evidence" value="ECO:0007669"/>
    <property type="project" value="InterPro"/>
</dbReference>
<gene>
    <name evidence="3" type="ORF">HMPREF0765_2368</name>
</gene>
<evidence type="ECO:0000313" key="3">
    <source>
        <dbReference type="EMBL" id="EEI92044.1"/>
    </source>
</evidence>
<evidence type="ECO:0000256" key="1">
    <source>
        <dbReference type="SAM" id="SignalP"/>
    </source>
</evidence>
<accession>C2FYG2</accession>
<reference evidence="3 4" key="1">
    <citation type="submission" date="2009-01" db="EMBL/GenBank/DDBJ databases">
        <authorList>
            <person name="Qin X."/>
            <person name="Bachman B."/>
            <person name="Battles P."/>
            <person name="Bell A."/>
            <person name="Bess C."/>
            <person name="Bickham C."/>
            <person name="Chaboub L."/>
            <person name="Chen D."/>
            <person name="Coyle M."/>
            <person name="Deiros D.R."/>
            <person name="Dinh H."/>
            <person name="Forbes L."/>
            <person name="Fowler G."/>
            <person name="Francisco L."/>
            <person name="Fu Q."/>
            <person name="Gubbala S."/>
            <person name="Hale W."/>
            <person name="Han Y."/>
            <person name="Hemphill L."/>
            <person name="Highlander S.K."/>
            <person name="Hirani K."/>
            <person name="Hogues M."/>
            <person name="Jackson L."/>
            <person name="Jakkamsetti A."/>
            <person name="Javaid M."/>
            <person name="Jiang H."/>
            <person name="Korchina V."/>
            <person name="Kovar C."/>
            <person name="Lara F."/>
            <person name="Lee S."/>
            <person name="Mata R."/>
            <person name="Mathew T."/>
            <person name="Moen C."/>
            <person name="Morales K."/>
            <person name="Munidasa M."/>
            <person name="Nazareth L."/>
            <person name="Ngo R."/>
            <person name="Nguyen L."/>
            <person name="Okwuonu G."/>
            <person name="Ongeri F."/>
            <person name="Patil S."/>
            <person name="Petrosino J."/>
            <person name="Pham C."/>
            <person name="Pham P."/>
            <person name="Pu L.-L."/>
            <person name="Puazo M."/>
            <person name="Raj R."/>
            <person name="Reid J."/>
            <person name="Rouhana J."/>
            <person name="Saada N."/>
            <person name="Shang Y."/>
            <person name="Simmons D."/>
            <person name="Thornton R."/>
            <person name="Warren J."/>
            <person name="Weissenberger G."/>
            <person name="Zhang J."/>
            <person name="Zhang L."/>
            <person name="Zhou C."/>
            <person name="Zhu D."/>
            <person name="Muzny D."/>
            <person name="Worley K."/>
            <person name="Gibbs R."/>
        </authorList>
    </citation>
    <scope>NUCLEOTIDE SEQUENCE [LARGE SCALE GENOMIC DNA]</scope>
    <source>
        <strain evidence="3 4">ATCC 33300</strain>
    </source>
</reference>
<proteinExistence type="predicted"/>
<keyword evidence="1" id="KW-0732">Signal</keyword>
<dbReference type="Proteomes" id="UP000006241">
    <property type="component" value="Unassembled WGS sequence"/>
</dbReference>
<dbReference type="EMBL" id="ACHB01000053">
    <property type="protein sequence ID" value="EEI92044.1"/>
    <property type="molecule type" value="Genomic_DNA"/>
</dbReference>
<feature type="domain" description="3-keto-alpha-glucoside-1,2-lyase/3-keto-2-hydroxy-glucal hydratase" evidence="2">
    <location>
        <begin position="51"/>
        <end position="244"/>
    </location>
</feature>
<dbReference type="RefSeq" id="WP_003010761.1">
    <property type="nucleotide sequence ID" value="NZ_GG668633.1"/>
</dbReference>
<sequence length="246" mass="27365">MKKYPVLLSICCLTLSLPSAFSQTQFKPEDTEYYSPKPRIVTSSNGIPADAVILFNGKDLSQWQSEGKPGSTATWSVEDNILTVKPSSGNIQTKEKFNDFQLHIEWRSPLTVKGKGQGRGNSGIFLQGLYEIQVLDNNDNPTYVNGQAGSIYKQRPPLVESRVSAGQWHTYDIIYTAPRFNNDGMLISKARVTVLHNGILVQNNTEIEGTTEYIGLPKLKAHGAGPIVLQDHGDLVSYRNIWIRNL</sequence>
<evidence type="ECO:0000313" key="4">
    <source>
        <dbReference type="Proteomes" id="UP000006241"/>
    </source>
</evidence>
<dbReference type="InterPro" id="IPR010496">
    <property type="entry name" value="AL/BT2_dom"/>
</dbReference>
<name>C2FYG2_SPHSI</name>
<dbReference type="Pfam" id="PF06439">
    <property type="entry name" value="3keto-disac_hyd"/>
    <property type="match status" value="1"/>
</dbReference>
<organism evidence="3 4">
    <name type="scientific">Sphingobacterium spiritivorum ATCC 33300</name>
    <dbReference type="NCBI Taxonomy" id="525372"/>
    <lineage>
        <taxon>Bacteria</taxon>
        <taxon>Pseudomonadati</taxon>
        <taxon>Bacteroidota</taxon>
        <taxon>Sphingobacteriia</taxon>
        <taxon>Sphingobacteriales</taxon>
        <taxon>Sphingobacteriaceae</taxon>
        <taxon>Sphingobacterium</taxon>
    </lineage>
</organism>
<protein>
    <recommendedName>
        <fullName evidence="2">3-keto-alpha-glucoside-1,2-lyase/3-keto-2-hydroxy-glucal hydratase domain-containing protein</fullName>
    </recommendedName>
</protein>
<comment type="caution">
    <text evidence="3">The sequence shown here is derived from an EMBL/GenBank/DDBJ whole genome shotgun (WGS) entry which is preliminary data.</text>
</comment>
<feature type="chain" id="PRO_5002912327" description="3-keto-alpha-glucoside-1,2-lyase/3-keto-2-hydroxy-glucal hydratase domain-containing protein" evidence="1">
    <location>
        <begin position="23"/>
        <end position="246"/>
    </location>
</feature>
<feature type="signal peptide" evidence="1">
    <location>
        <begin position="1"/>
        <end position="22"/>
    </location>
</feature>
<dbReference type="AlphaFoldDB" id="C2FYG2"/>